<dbReference type="RefSeq" id="WP_102114208.1">
    <property type="nucleotide sequence ID" value="NZ_BMGN01000010.1"/>
</dbReference>
<evidence type="ECO:0000313" key="2">
    <source>
        <dbReference type="Proteomes" id="UP000234752"/>
    </source>
</evidence>
<protein>
    <submittedName>
        <fullName evidence="1">Uncharacterized protein</fullName>
    </submittedName>
</protein>
<name>A0A2K9NK12_9PROT</name>
<evidence type="ECO:0000313" key="1">
    <source>
        <dbReference type="EMBL" id="AUN32675.1"/>
    </source>
</evidence>
<dbReference type="Proteomes" id="UP000234752">
    <property type="component" value="Chromosome eg_2"/>
</dbReference>
<accession>A0A2K9NK12</accession>
<dbReference type="EMBL" id="CP025612">
    <property type="protein sequence ID" value="AUN32675.1"/>
    <property type="molecule type" value="Genomic_DNA"/>
</dbReference>
<sequence>MTAQGGSLSAVILTAKDIQDQAGRDTVRDVLETIANITLVTGTGEAPTVRGMDGTGPAENANAFSPEAAPA</sequence>
<keyword evidence="2" id="KW-1185">Reference proteome</keyword>
<proteinExistence type="predicted"/>
<organism evidence="1 2">
    <name type="scientific">Niveispirillum cyanobacteriorum</name>
    <dbReference type="NCBI Taxonomy" id="1612173"/>
    <lineage>
        <taxon>Bacteria</taxon>
        <taxon>Pseudomonadati</taxon>
        <taxon>Pseudomonadota</taxon>
        <taxon>Alphaproteobacteria</taxon>
        <taxon>Rhodospirillales</taxon>
        <taxon>Azospirillaceae</taxon>
        <taxon>Niveispirillum</taxon>
    </lineage>
</organism>
<reference evidence="1 2" key="1">
    <citation type="submission" date="2017-12" db="EMBL/GenBank/DDBJ databases">
        <title>Genomes of bacteria within cyanobacterial aggregates.</title>
        <authorList>
            <person name="Cai H."/>
        </authorList>
    </citation>
    <scope>NUCLEOTIDE SEQUENCE [LARGE SCALE GENOMIC DNA]</scope>
    <source>
        <strain evidence="1 2">TH16</strain>
    </source>
</reference>
<dbReference type="KEGG" id="ncb:C0V82_20365"/>
<dbReference type="AlphaFoldDB" id="A0A2K9NK12"/>
<gene>
    <name evidence="1" type="ORF">C0V82_20365</name>
</gene>